<evidence type="ECO:0000313" key="2">
    <source>
        <dbReference type="EMBL" id="SUZ77252.1"/>
    </source>
</evidence>
<accession>A0A381QD55</accession>
<dbReference type="Gene3D" id="3.10.28.20">
    <property type="entry name" value="Acetamidase/Formamidase-like domains"/>
    <property type="match status" value="1"/>
</dbReference>
<sequence>MNNKIMVSVFGLLLLAGCAGSKSASKSDVPDWYLNPPKYEDKFVGVGDALRPQLSLSKTVATARAKAEVSRVLETKMSTMVKSYLQASGLGADASALEFTEDVTKSVSSTTLKGCTIDKTEIKKGRVFVLVTYDVSEARMQAKEATRNAAKKQEALYNEFKASQGFDALDKEIEGMKTSSSVASPE</sequence>
<gene>
    <name evidence="2" type="ORF">METZ01_LOCUS30106</name>
</gene>
<dbReference type="AlphaFoldDB" id="A0A381QD55"/>
<dbReference type="InterPro" id="IPR024952">
    <property type="entry name" value="LPP20-like_dom"/>
</dbReference>
<dbReference type="PROSITE" id="PS51257">
    <property type="entry name" value="PROKAR_LIPOPROTEIN"/>
    <property type="match status" value="1"/>
</dbReference>
<dbReference type="Pfam" id="PF02169">
    <property type="entry name" value="LPP20"/>
    <property type="match status" value="1"/>
</dbReference>
<organism evidence="2">
    <name type="scientific">marine metagenome</name>
    <dbReference type="NCBI Taxonomy" id="408172"/>
    <lineage>
        <taxon>unclassified sequences</taxon>
        <taxon>metagenomes</taxon>
        <taxon>ecological metagenomes</taxon>
    </lineage>
</organism>
<dbReference type="EMBL" id="UINC01001309">
    <property type="protein sequence ID" value="SUZ77252.1"/>
    <property type="molecule type" value="Genomic_DNA"/>
</dbReference>
<protein>
    <recommendedName>
        <fullName evidence="1">Lipoprotein LPP20-like domain-containing protein</fullName>
    </recommendedName>
</protein>
<proteinExistence type="predicted"/>
<reference evidence="2" key="1">
    <citation type="submission" date="2018-05" db="EMBL/GenBank/DDBJ databases">
        <authorList>
            <person name="Lanie J.A."/>
            <person name="Ng W.-L."/>
            <person name="Kazmierczak K.M."/>
            <person name="Andrzejewski T.M."/>
            <person name="Davidsen T.M."/>
            <person name="Wayne K.J."/>
            <person name="Tettelin H."/>
            <person name="Glass J.I."/>
            <person name="Rusch D."/>
            <person name="Podicherti R."/>
            <person name="Tsui H.-C.T."/>
            <person name="Winkler M.E."/>
        </authorList>
    </citation>
    <scope>NUCLEOTIDE SEQUENCE</scope>
</reference>
<evidence type="ECO:0000259" key="1">
    <source>
        <dbReference type="Pfam" id="PF02169"/>
    </source>
</evidence>
<name>A0A381QD55_9ZZZZ</name>
<feature type="domain" description="Lipoprotein LPP20-like" evidence="1">
    <location>
        <begin position="30"/>
        <end position="133"/>
    </location>
</feature>